<dbReference type="OrthoDB" id="5125307at2"/>
<protein>
    <submittedName>
        <fullName evidence="1">Uncharacterized protein</fullName>
    </submittedName>
</protein>
<evidence type="ECO:0000313" key="1">
    <source>
        <dbReference type="EMBL" id="BBX17596.1"/>
    </source>
</evidence>
<proteinExistence type="predicted"/>
<reference evidence="1 2" key="1">
    <citation type="journal article" date="2019" name="Emerg. Microbes Infect.">
        <title>Comprehensive subspecies identification of 175 nontuberculous mycobacteria species based on 7547 genomic profiles.</title>
        <authorList>
            <person name="Matsumoto Y."/>
            <person name="Kinjo T."/>
            <person name="Motooka D."/>
            <person name="Nabeya D."/>
            <person name="Jung N."/>
            <person name="Uechi K."/>
            <person name="Horii T."/>
            <person name="Iida T."/>
            <person name="Fujita J."/>
            <person name="Nakamura S."/>
        </authorList>
    </citation>
    <scope>NUCLEOTIDE SEQUENCE [LARGE SCALE GENOMIC DNA]</scope>
    <source>
        <strain evidence="1 2">JCM 6396</strain>
    </source>
</reference>
<gene>
    <name evidence="1" type="ORF">MDUV_24560</name>
</gene>
<name>A0A7I7K0B7_9MYCO</name>
<organism evidence="1 2">
    <name type="scientific">Mycolicibacterium duvalii</name>
    <dbReference type="NCBI Taxonomy" id="39688"/>
    <lineage>
        <taxon>Bacteria</taxon>
        <taxon>Bacillati</taxon>
        <taxon>Actinomycetota</taxon>
        <taxon>Actinomycetes</taxon>
        <taxon>Mycobacteriales</taxon>
        <taxon>Mycobacteriaceae</taxon>
        <taxon>Mycolicibacterium</taxon>
    </lineage>
</organism>
<sequence>MAATSWKDIPPAGKATIVVVAVLDAGLRAWALRDLADRNAAQVNGPRWLWRAALGVVSSAGILPAVYLLRGRARGTASVVPEK</sequence>
<dbReference type="AlphaFoldDB" id="A0A7I7K0B7"/>
<evidence type="ECO:0000313" key="2">
    <source>
        <dbReference type="Proteomes" id="UP000467006"/>
    </source>
</evidence>
<dbReference type="RefSeq" id="WP_098005921.1">
    <property type="nucleotide sequence ID" value="NZ_AP022563.1"/>
</dbReference>
<keyword evidence="2" id="KW-1185">Reference proteome</keyword>
<dbReference type="Proteomes" id="UP000467006">
    <property type="component" value="Chromosome"/>
</dbReference>
<accession>A0A7I7K0B7</accession>
<dbReference type="KEGG" id="mdu:MDUV_24560"/>
<dbReference type="EMBL" id="AP022563">
    <property type="protein sequence ID" value="BBX17596.1"/>
    <property type="molecule type" value="Genomic_DNA"/>
</dbReference>